<comment type="caution">
    <text evidence="1">The sequence shown here is derived from an EMBL/GenBank/DDBJ whole genome shotgun (WGS) entry which is preliminary data.</text>
</comment>
<evidence type="ECO:0000313" key="1">
    <source>
        <dbReference type="EMBL" id="KAG5570401.1"/>
    </source>
</evidence>
<dbReference type="OrthoDB" id="1277521at2759"/>
<sequence>MSFAVCFCQGPLETFDHLFFDCPVTRRLWERLLIWMGIQRQIGDWSTELNWVNVMAKSKQGKSAIVSCGFGMLVVVIWRERNQLRFQSGSFQADNICRENSILSSYQRERTVQMGKSIA</sequence>
<reference evidence="1 2" key="1">
    <citation type="submission" date="2020-09" db="EMBL/GenBank/DDBJ databases">
        <title>De no assembly of potato wild relative species, Solanum commersonii.</title>
        <authorList>
            <person name="Cho K."/>
        </authorList>
    </citation>
    <scope>NUCLEOTIDE SEQUENCE [LARGE SCALE GENOMIC DNA]</scope>
    <source>
        <strain evidence="1">LZ3.2</strain>
        <tissue evidence="1">Leaf</tissue>
    </source>
</reference>
<proteinExistence type="predicted"/>
<evidence type="ECO:0000313" key="2">
    <source>
        <dbReference type="Proteomes" id="UP000824120"/>
    </source>
</evidence>
<dbReference type="AlphaFoldDB" id="A0A9J5W4Q0"/>
<organism evidence="1 2">
    <name type="scientific">Solanum commersonii</name>
    <name type="common">Commerson's wild potato</name>
    <name type="synonym">Commerson's nightshade</name>
    <dbReference type="NCBI Taxonomy" id="4109"/>
    <lineage>
        <taxon>Eukaryota</taxon>
        <taxon>Viridiplantae</taxon>
        <taxon>Streptophyta</taxon>
        <taxon>Embryophyta</taxon>
        <taxon>Tracheophyta</taxon>
        <taxon>Spermatophyta</taxon>
        <taxon>Magnoliopsida</taxon>
        <taxon>eudicotyledons</taxon>
        <taxon>Gunneridae</taxon>
        <taxon>Pentapetalae</taxon>
        <taxon>asterids</taxon>
        <taxon>lamiids</taxon>
        <taxon>Solanales</taxon>
        <taxon>Solanaceae</taxon>
        <taxon>Solanoideae</taxon>
        <taxon>Solaneae</taxon>
        <taxon>Solanum</taxon>
    </lineage>
</organism>
<keyword evidence="2" id="KW-1185">Reference proteome</keyword>
<dbReference type="Proteomes" id="UP000824120">
    <property type="component" value="Chromosome 12"/>
</dbReference>
<dbReference type="EMBL" id="JACXVP010000012">
    <property type="protein sequence ID" value="KAG5570401.1"/>
    <property type="molecule type" value="Genomic_DNA"/>
</dbReference>
<name>A0A9J5W4Q0_SOLCO</name>
<accession>A0A9J5W4Q0</accession>
<evidence type="ECO:0008006" key="3">
    <source>
        <dbReference type="Google" id="ProtNLM"/>
    </source>
</evidence>
<gene>
    <name evidence="1" type="ORF">H5410_060167</name>
</gene>
<protein>
    <recommendedName>
        <fullName evidence="3">Reverse transcriptase zinc-binding domain-containing protein</fullName>
    </recommendedName>
</protein>